<dbReference type="AlphaFoldDB" id="A0A7K3M5P8"/>
<comment type="caution">
    <text evidence="1">The sequence shown here is derived from an EMBL/GenBank/DDBJ whole genome shotgun (WGS) entry which is preliminary data.</text>
</comment>
<evidence type="ECO:0008006" key="3">
    <source>
        <dbReference type="Google" id="ProtNLM"/>
    </source>
</evidence>
<keyword evidence="2" id="KW-1185">Reference proteome</keyword>
<dbReference type="RefSeq" id="WP_162451340.1">
    <property type="nucleotide sequence ID" value="NZ_WLZY01000005.1"/>
</dbReference>
<organism evidence="1 2">
    <name type="scientific">Phytoactinopolyspora mesophila</name>
    <dbReference type="NCBI Taxonomy" id="2650750"/>
    <lineage>
        <taxon>Bacteria</taxon>
        <taxon>Bacillati</taxon>
        <taxon>Actinomycetota</taxon>
        <taxon>Actinomycetes</taxon>
        <taxon>Jiangellales</taxon>
        <taxon>Jiangellaceae</taxon>
        <taxon>Phytoactinopolyspora</taxon>
    </lineage>
</organism>
<evidence type="ECO:0000313" key="1">
    <source>
        <dbReference type="EMBL" id="NDL58649.1"/>
    </source>
</evidence>
<gene>
    <name evidence="1" type="ORF">F7O44_16390</name>
</gene>
<name>A0A7K3M5P8_9ACTN</name>
<proteinExistence type="predicted"/>
<evidence type="ECO:0000313" key="2">
    <source>
        <dbReference type="Proteomes" id="UP000460435"/>
    </source>
</evidence>
<reference evidence="1 2" key="1">
    <citation type="submission" date="2019-11" db="EMBL/GenBank/DDBJ databases">
        <authorList>
            <person name="Li X.-J."/>
            <person name="Feng X.-M."/>
        </authorList>
    </citation>
    <scope>NUCLEOTIDE SEQUENCE [LARGE SCALE GENOMIC DNA]</scope>
    <source>
        <strain evidence="1 2">XMNu-373</strain>
    </source>
</reference>
<sequence length="53" mass="6287">MARGRNLNLYIRADDEPLWAWAEQEAARRRLALSQFMAMLIERYRDDSEGNES</sequence>
<dbReference type="EMBL" id="WLZY01000005">
    <property type="protein sequence ID" value="NDL58649.1"/>
    <property type="molecule type" value="Genomic_DNA"/>
</dbReference>
<dbReference type="Proteomes" id="UP000460435">
    <property type="component" value="Unassembled WGS sequence"/>
</dbReference>
<protein>
    <recommendedName>
        <fullName evidence="3">CopG family transcriptional regulator</fullName>
    </recommendedName>
</protein>
<accession>A0A7K3M5P8</accession>